<reference evidence="1" key="1">
    <citation type="submission" date="2021-08" db="EMBL/GenBank/DDBJ databases">
        <authorList>
            <person name="Misof B."/>
            <person name="Oliver O."/>
            <person name="Podsiadlowski L."/>
            <person name="Donath A."/>
            <person name="Peters R."/>
            <person name="Mayer C."/>
            <person name="Rust J."/>
            <person name="Gunkel S."/>
            <person name="Lesny P."/>
            <person name="Martin S."/>
            <person name="Oeyen J.P."/>
            <person name="Petersen M."/>
            <person name="Panagiotis P."/>
            <person name="Wilbrandt J."/>
            <person name="Tanja T."/>
        </authorList>
    </citation>
    <scope>NUCLEOTIDE SEQUENCE</scope>
    <source>
        <strain evidence="1">GBR_01_08_01A</strain>
        <tissue evidence="1">Thorax + abdomen</tissue>
    </source>
</reference>
<dbReference type="AlphaFoldDB" id="A0AAD9RC43"/>
<reference evidence="1" key="2">
    <citation type="journal article" date="2023" name="Commun. Biol.">
        <title>Intrasexual cuticular hydrocarbon dimorphism in a wasp sheds light on hydrocarbon biosynthesis genes in Hymenoptera.</title>
        <authorList>
            <person name="Moris V.C."/>
            <person name="Podsiadlowski L."/>
            <person name="Martin S."/>
            <person name="Oeyen J.P."/>
            <person name="Donath A."/>
            <person name="Petersen M."/>
            <person name="Wilbrandt J."/>
            <person name="Misof B."/>
            <person name="Liedtke D."/>
            <person name="Thamm M."/>
            <person name="Scheiner R."/>
            <person name="Schmitt T."/>
            <person name="Niehuis O."/>
        </authorList>
    </citation>
    <scope>NUCLEOTIDE SEQUENCE</scope>
    <source>
        <strain evidence="1">GBR_01_08_01A</strain>
    </source>
</reference>
<accession>A0AAD9RC43</accession>
<evidence type="ECO:0000313" key="1">
    <source>
        <dbReference type="EMBL" id="KAK2576623.1"/>
    </source>
</evidence>
<evidence type="ECO:0000313" key="2">
    <source>
        <dbReference type="Proteomes" id="UP001258017"/>
    </source>
</evidence>
<keyword evidence="2" id="KW-1185">Reference proteome</keyword>
<gene>
    <name evidence="1" type="ORF">KPH14_005290</name>
</gene>
<dbReference type="EMBL" id="JAIFRP010004405">
    <property type="protein sequence ID" value="KAK2576623.1"/>
    <property type="molecule type" value="Genomic_DNA"/>
</dbReference>
<sequence length="96" mass="10800">MNDNIAQPLGSSVRARARRVRWCPALWLDLSGSWIYASGLSQSAATISQLRGWEKRPSYSQPGLLLNGNERSDSLPAPLLYGIVRRFALRPDRYLN</sequence>
<protein>
    <submittedName>
        <fullName evidence="1">Uncharacterized protein</fullName>
    </submittedName>
</protein>
<organism evidence="1 2">
    <name type="scientific">Odynerus spinipes</name>
    <dbReference type="NCBI Taxonomy" id="1348599"/>
    <lineage>
        <taxon>Eukaryota</taxon>
        <taxon>Metazoa</taxon>
        <taxon>Ecdysozoa</taxon>
        <taxon>Arthropoda</taxon>
        <taxon>Hexapoda</taxon>
        <taxon>Insecta</taxon>
        <taxon>Pterygota</taxon>
        <taxon>Neoptera</taxon>
        <taxon>Endopterygota</taxon>
        <taxon>Hymenoptera</taxon>
        <taxon>Apocrita</taxon>
        <taxon>Aculeata</taxon>
        <taxon>Vespoidea</taxon>
        <taxon>Vespidae</taxon>
        <taxon>Eumeninae</taxon>
        <taxon>Odynerus</taxon>
    </lineage>
</organism>
<proteinExistence type="predicted"/>
<name>A0AAD9RC43_9HYME</name>
<dbReference type="Proteomes" id="UP001258017">
    <property type="component" value="Unassembled WGS sequence"/>
</dbReference>
<comment type="caution">
    <text evidence="1">The sequence shown here is derived from an EMBL/GenBank/DDBJ whole genome shotgun (WGS) entry which is preliminary data.</text>
</comment>